<dbReference type="EMBL" id="JBBYAF010000029">
    <property type="protein sequence ID" value="MEL3973491.1"/>
    <property type="molecule type" value="Genomic_DNA"/>
</dbReference>
<dbReference type="RefSeq" id="WP_341984989.1">
    <property type="nucleotide sequence ID" value="NZ_JBBYAF010000029.1"/>
</dbReference>
<comment type="caution">
    <text evidence="1">The sequence shown here is derived from an EMBL/GenBank/DDBJ whole genome shotgun (WGS) entry which is preliminary data.</text>
</comment>
<keyword evidence="1" id="KW-0649">Protein kinase inhibitor</keyword>
<dbReference type="Gene3D" id="1.10.287.1100">
    <property type="entry name" value="Sporulation inhibitor A"/>
    <property type="match status" value="1"/>
</dbReference>
<dbReference type="GO" id="GO:0004860">
    <property type="term" value="F:protein kinase inhibitor activity"/>
    <property type="evidence" value="ECO:0007669"/>
    <property type="project" value="UniProtKB-KW"/>
</dbReference>
<dbReference type="Pfam" id="PF08970">
    <property type="entry name" value="Sda"/>
    <property type="match status" value="1"/>
</dbReference>
<evidence type="ECO:0000313" key="1">
    <source>
        <dbReference type="EMBL" id="MEL3973491.1"/>
    </source>
</evidence>
<organism evidence="1 2">
    <name type="scientific">Rossellomorea oryzaecorticis</name>
    <dbReference type="NCBI Taxonomy" id="1396505"/>
    <lineage>
        <taxon>Bacteria</taxon>
        <taxon>Bacillati</taxon>
        <taxon>Bacillota</taxon>
        <taxon>Bacilli</taxon>
        <taxon>Bacillales</taxon>
        <taxon>Bacillaceae</taxon>
        <taxon>Rossellomorea</taxon>
    </lineage>
</organism>
<dbReference type="Proteomes" id="UP001389717">
    <property type="component" value="Unassembled WGS sequence"/>
</dbReference>
<protein>
    <submittedName>
        <fullName evidence="1">Sporulation histidine kinase inhibitor Sda</fullName>
    </submittedName>
</protein>
<dbReference type="InterPro" id="IPR036916">
    <property type="entry name" value="Sda_sf"/>
</dbReference>
<proteinExistence type="predicted"/>
<reference evidence="1 2" key="1">
    <citation type="submission" date="2024-04" db="EMBL/GenBank/DDBJ databases">
        <title>Bacillus oryzaecorticis sp. nov., a moderately halophilic bacterium isolated from rice husks.</title>
        <authorList>
            <person name="Zhu H.-S."/>
        </authorList>
    </citation>
    <scope>NUCLEOTIDE SEQUENCE [LARGE SCALE GENOMIC DNA]</scope>
    <source>
        <strain evidence="1 2">ZC255</strain>
    </source>
</reference>
<sequence length="58" mass="6849">MNRLSDHHLIAAYMKSNELELDPQFINMLKQEITRRKLVRIHPNPQNNNIEVPKKAPC</sequence>
<evidence type="ECO:0000313" key="2">
    <source>
        <dbReference type="Proteomes" id="UP001389717"/>
    </source>
</evidence>
<dbReference type="SUPFAM" id="SSF100985">
    <property type="entry name" value="Sporulation inhibitor Sda"/>
    <property type="match status" value="1"/>
</dbReference>
<keyword evidence="2" id="KW-1185">Reference proteome</keyword>
<name>A0ABU9KCM3_9BACI</name>
<gene>
    <name evidence="1" type="primary">sda</name>
    <name evidence="1" type="ORF">AAEO50_14470</name>
</gene>
<accession>A0ABU9KCM3</accession>
<dbReference type="InterPro" id="IPR015064">
    <property type="entry name" value="Sda"/>
</dbReference>